<evidence type="ECO:0000256" key="1">
    <source>
        <dbReference type="ARBA" id="ARBA00004141"/>
    </source>
</evidence>
<organism evidence="11 12">
    <name type="scientific">Phytophthora aleatoria</name>
    <dbReference type="NCBI Taxonomy" id="2496075"/>
    <lineage>
        <taxon>Eukaryota</taxon>
        <taxon>Sar</taxon>
        <taxon>Stramenopiles</taxon>
        <taxon>Oomycota</taxon>
        <taxon>Peronosporomycetes</taxon>
        <taxon>Peronosporales</taxon>
        <taxon>Peronosporaceae</taxon>
        <taxon>Phytophthora</taxon>
    </lineage>
</organism>
<protein>
    <recommendedName>
        <fullName evidence="9">Magnesium transporter</fullName>
    </recommendedName>
</protein>
<evidence type="ECO:0000256" key="8">
    <source>
        <dbReference type="ARBA" id="ARBA00023136"/>
    </source>
</evidence>
<evidence type="ECO:0000313" key="11">
    <source>
        <dbReference type="EMBL" id="KAG6976167.1"/>
    </source>
</evidence>
<dbReference type="Proteomes" id="UP000709295">
    <property type="component" value="Unassembled WGS sequence"/>
</dbReference>
<keyword evidence="9" id="KW-0496">Mitochondrion</keyword>
<keyword evidence="2 9" id="KW-0813">Transport</keyword>
<comment type="caution">
    <text evidence="11">The sequence shown here is derived from an EMBL/GenBank/DDBJ whole genome shotgun (WGS) entry which is preliminary data.</text>
</comment>
<gene>
    <name evidence="11" type="ORF">JG688_00001651</name>
</gene>
<dbReference type="PANTHER" id="PTHR13890:SF0">
    <property type="entry name" value="MAGNESIUM TRANSPORTER MRS2 HOMOLOG, MITOCHONDRIAL"/>
    <property type="match status" value="1"/>
</dbReference>
<dbReference type="PANTHER" id="PTHR13890">
    <property type="entry name" value="RNA SPLICING PROTEIN MRS2, MITOCHONDRIAL"/>
    <property type="match status" value="1"/>
</dbReference>
<evidence type="ECO:0000256" key="5">
    <source>
        <dbReference type="ARBA" id="ARBA00022946"/>
    </source>
</evidence>
<comment type="similarity">
    <text evidence="9">Belongs to the CorA metal ion transporter (MIT) (TC 1.A.35) family.</text>
</comment>
<evidence type="ECO:0000256" key="7">
    <source>
        <dbReference type="ARBA" id="ARBA00023065"/>
    </source>
</evidence>
<keyword evidence="9" id="KW-0999">Mitochondrion inner membrane</keyword>
<keyword evidence="10" id="KW-0175">Coiled coil</keyword>
<reference evidence="11" key="1">
    <citation type="submission" date="2021-01" db="EMBL/GenBank/DDBJ databases">
        <title>Phytophthora aleatoria, a newly-described species from Pinus radiata is distinct from Phytophthora cactorum isolates based on comparative genomics.</title>
        <authorList>
            <person name="Mcdougal R."/>
            <person name="Panda P."/>
            <person name="Williams N."/>
            <person name="Studholme D.J."/>
        </authorList>
    </citation>
    <scope>NUCLEOTIDE SEQUENCE</scope>
    <source>
        <strain evidence="11">NZFS 4037</strain>
    </source>
</reference>
<evidence type="ECO:0000256" key="2">
    <source>
        <dbReference type="ARBA" id="ARBA00022448"/>
    </source>
</evidence>
<evidence type="ECO:0000256" key="9">
    <source>
        <dbReference type="RuleBase" id="RU366042"/>
    </source>
</evidence>
<keyword evidence="7 9" id="KW-0406">Ion transport</keyword>
<evidence type="ECO:0000256" key="4">
    <source>
        <dbReference type="ARBA" id="ARBA00022842"/>
    </source>
</evidence>
<evidence type="ECO:0000256" key="3">
    <source>
        <dbReference type="ARBA" id="ARBA00022692"/>
    </source>
</evidence>
<proteinExistence type="inferred from homology"/>
<dbReference type="FunFam" id="1.20.58.340:FF:000025">
    <property type="entry name" value="CorA Metal Ion Transporter (MIT) Family"/>
    <property type="match status" value="1"/>
</dbReference>
<keyword evidence="3 9" id="KW-0812">Transmembrane</keyword>
<name>A0A8J5J3X6_9STRA</name>
<evidence type="ECO:0000256" key="10">
    <source>
        <dbReference type="SAM" id="Coils"/>
    </source>
</evidence>
<keyword evidence="4 9" id="KW-0460">Magnesium</keyword>
<feature type="transmembrane region" description="Helical" evidence="9">
    <location>
        <begin position="368"/>
        <end position="391"/>
    </location>
</feature>
<feature type="coiled-coil region" evidence="10">
    <location>
        <begin position="230"/>
        <end position="257"/>
    </location>
</feature>
<dbReference type="GO" id="GO:0005743">
    <property type="term" value="C:mitochondrial inner membrane"/>
    <property type="evidence" value="ECO:0007669"/>
    <property type="project" value="UniProtKB-SubCell"/>
</dbReference>
<feature type="transmembrane region" description="Helical" evidence="9">
    <location>
        <begin position="335"/>
        <end position="356"/>
    </location>
</feature>
<dbReference type="GO" id="GO:0015095">
    <property type="term" value="F:magnesium ion transmembrane transporter activity"/>
    <property type="evidence" value="ECO:0007669"/>
    <property type="project" value="TreeGrafter"/>
</dbReference>
<evidence type="ECO:0000313" key="12">
    <source>
        <dbReference type="Proteomes" id="UP000709295"/>
    </source>
</evidence>
<dbReference type="CDD" id="cd12823">
    <property type="entry name" value="Mrs2_Mfm1p-like"/>
    <property type="match status" value="1"/>
</dbReference>
<evidence type="ECO:0000256" key="6">
    <source>
        <dbReference type="ARBA" id="ARBA00022989"/>
    </source>
</evidence>
<keyword evidence="8 9" id="KW-0472">Membrane</keyword>
<dbReference type="InterPro" id="IPR039204">
    <property type="entry name" value="MRS2-like"/>
</dbReference>
<accession>A0A8J5J3X6</accession>
<keyword evidence="5" id="KW-0809">Transit peptide</keyword>
<dbReference type="EMBL" id="JAENGY010000039">
    <property type="protein sequence ID" value="KAG6976167.1"/>
    <property type="molecule type" value="Genomic_DNA"/>
</dbReference>
<sequence length="399" mass="44819">MLRKTSGSGAVLQAAISMEAAMETTSFERDMSPKSKFCIDLNITPMETSELSASNSPSRFFCRFDPVTRKGRLLMLLFGRDGSSTLQDMSRLEVLRMTQEAAKLGSESPAKPDIRRMENAFSASNEPSIILRKQAIFFSADPLRAIVLRDACLVYIPDGADSLISMLKQDFLTNARDNAEAPFEFRALEALLATLARYFRAQYDQLSPAIVSDLEHLVQGNLDSHELERLREFKNTMNEFESQVDGVRRVLMELLDNEEDLRLLNLTKIYENPDLLSDLYSFDSEEAEVLIENYLQDIFSTRTTADLLQHRIANTESLVTLKLDSKRNYLLRVQLVFSLVSINMSVGTLISGVFGMNLTSGLADAAGWFLGVVIFTIVLFITTTYAGIVFFKQKGVMLK</sequence>
<comment type="subcellular location">
    <subcellularLocation>
        <location evidence="1">Membrane</location>
        <topology evidence="1">Multi-pass membrane protein</topology>
    </subcellularLocation>
    <subcellularLocation>
        <location evidence="9">Mitochondrion inner membrane</location>
        <topology evidence="9">Multi-pass membrane protein</topology>
    </subcellularLocation>
</comment>
<dbReference type="Pfam" id="PF22099">
    <property type="entry name" value="MRS2-like"/>
    <property type="match status" value="1"/>
</dbReference>
<keyword evidence="6 9" id="KW-1133">Transmembrane helix</keyword>
<keyword evidence="12" id="KW-1185">Reference proteome</keyword>
<dbReference type="AlphaFoldDB" id="A0A8J5J3X6"/>